<evidence type="ECO:0000256" key="2">
    <source>
        <dbReference type="ARBA" id="ARBA00023098"/>
    </source>
</evidence>
<accession>A0A0J8R8V0</accession>
<dbReference type="GO" id="GO:0009395">
    <property type="term" value="P:phospholipid catabolic process"/>
    <property type="evidence" value="ECO:0007669"/>
    <property type="project" value="TreeGrafter"/>
</dbReference>
<dbReference type="SUPFAM" id="SSF56024">
    <property type="entry name" value="Phospholipase D/nuclease"/>
    <property type="match status" value="1"/>
</dbReference>
<dbReference type="InterPro" id="IPR015679">
    <property type="entry name" value="PLipase_D_fam"/>
</dbReference>
<sequence length="207" mass="23074">MLTRKDNSSSINSSSSLITIPREDILAILLPRVTANLLPKGHHHHISSQGGMPRPNLRILNPLKARSRPKSDLVSGLLGKVQGIGSDLAQKLGSSIDPQAYATYGTGTQAGEKARYGSFAPERDHNDAKWYVDGCTYMWAVSRALETAKESIWILDWWLSPELYLRRPPSKNEQYRVDCMLQAAAQRGVKVNVIVYKECHHPTQNTI</sequence>
<keyword evidence="2" id="KW-0443">Lipid metabolism</keyword>
<organism evidence="3 4">
    <name type="scientific">Coccidioides immitis RMSCC 3703</name>
    <dbReference type="NCBI Taxonomy" id="454286"/>
    <lineage>
        <taxon>Eukaryota</taxon>
        <taxon>Fungi</taxon>
        <taxon>Dikarya</taxon>
        <taxon>Ascomycota</taxon>
        <taxon>Pezizomycotina</taxon>
        <taxon>Eurotiomycetes</taxon>
        <taxon>Eurotiomycetidae</taxon>
        <taxon>Onygenales</taxon>
        <taxon>Onygenaceae</taxon>
        <taxon>Coccidioides</taxon>
    </lineage>
</organism>
<dbReference type="PANTHER" id="PTHR18896:SF186">
    <property type="entry name" value="PHOSPHOLIPASE D"/>
    <property type="match status" value="1"/>
</dbReference>
<dbReference type="PANTHER" id="PTHR18896">
    <property type="entry name" value="PHOSPHOLIPASE D"/>
    <property type="match status" value="1"/>
</dbReference>
<keyword evidence="1" id="KW-0677">Repeat</keyword>
<evidence type="ECO:0000256" key="1">
    <source>
        <dbReference type="ARBA" id="ARBA00022737"/>
    </source>
</evidence>
<name>A0A0J8R8V0_COCIT</name>
<dbReference type="GO" id="GO:0004630">
    <property type="term" value="F:phospholipase D activity"/>
    <property type="evidence" value="ECO:0007669"/>
    <property type="project" value="TreeGrafter"/>
</dbReference>
<dbReference type="EMBL" id="DS268201">
    <property type="protein sequence ID" value="KMU81459.1"/>
    <property type="molecule type" value="Genomic_DNA"/>
</dbReference>
<proteinExistence type="predicted"/>
<evidence type="ECO:0000313" key="3">
    <source>
        <dbReference type="EMBL" id="KMU81459.1"/>
    </source>
</evidence>
<evidence type="ECO:0000313" key="4">
    <source>
        <dbReference type="Proteomes" id="UP000054559"/>
    </source>
</evidence>
<gene>
    <name evidence="3" type="ORF">CISG_09030</name>
</gene>
<dbReference type="Proteomes" id="UP000054559">
    <property type="component" value="Unassembled WGS sequence"/>
</dbReference>
<dbReference type="AlphaFoldDB" id="A0A0J8R8V0"/>
<dbReference type="STRING" id="454286.A0A0J8R8V0"/>
<reference evidence="4" key="1">
    <citation type="journal article" date="2010" name="Genome Res.">
        <title>Population genomic sequencing of Coccidioides fungi reveals recent hybridization and transposon control.</title>
        <authorList>
            <person name="Neafsey D.E."/>
            <person name="Barker B.M."/>
            <person name="Sharpton T.J."/>
            <person name="Stajich J.E."/>
            <person name="Park D.J."/>
            <person name="Whiston E."/>
            <person name="Hung C.-Y."/>
            <person name="McMahan C."/>
            <person name="White J."/>
            <person name="Sykes S."/>
            <person name="Heiman D."/>
            <person name="Young S."/>
            <person name="Zeng Q."/>
            <person name="Abouelleil A."/>
            <person name="Aftuck L."/>
            <person name="Bessette D."/>
            <person name="Brown A."/>
            <person name="FitzGerald M."/>
            <person name="Lui A."/>
            <person name="Macdonald J.P."/>
            <person name="Priest M."/>
            <person name="Orbach M.J."/>
            <person name="Galgiani J.N."/>
            <person name="Kirkland T.N."/>
            <person name="Cole G.T."/>
            <person name="Birren B.W."/>
            <person name="Henn M.R."/>
            <person name="Taylor J.W."/>
            <person name="Rounsley S.D."/>
        </authorList>
    </citation>
    <scope>NUCLEOTIDE SEQUENCE [LARGE SCALE GENOMIC DNA]</scope>
    <source>
        <strain evidence="4">RMSCC 3703</strain>
    </source>
</reference>
<protein>
    <submittedName>
        <fullName evidence="3">Phospholipase D1</fullName>
    </submittedName>
</protein>